<evidence type="ECO:0000313" key="2">
    <source>
        <dbReference type="Proteomes" id="UP000007264"/>
    </source>
</evidence>
<dbReference type="KEGG" id="csl:COCSUDRAFT_83464"/>
<dbReference type="AlphaFoldDB" id="I0ZB25"/>
<proteinExistence type="predicted"/>
<dbReference type="RefSeq" id="XP_005652388.1">
    <property type="nucleotide sequence ID" value="XM_005652331.1"/>
</dbReference>
<organism evidence="1 2">
    <name type="scientific">Coccomyxa subellipsoidea (strain C-169)</name>
    <name type="common">Green microalga</name>
    <dbReference type="NCBI Taxonomy" id="574566"/>
    <lineage>
        <taxon>Eukaryota</taxon>
        <taxon>Viridiplantae</taxon>
        <taxon>Chlorophyta</taxon>
        <taxon>core chlorophytes</taxon>
        <taxon>Trebouxiophyceae</taxon>
        <taxon>Trebouxiophyceae incertae sedis</taxon>
        <taxon>Coccomyxaceae</taxon>
        <taxon>Coccomyxa</taxon>
        <taxon>Coccomyxa subellipsoidea</taxon>
    </lineage>
</organism>
<name>I0ZB25_COCSC</name>
<dbReference type="Proteomes" id="UP000007264">
    <property type="component" value="Unassembled WGS sequence"/>
</dbReference>
<sequence length="174" mass="19501">MNIVYNGIVHTIFVCQGEEGRANFQEKVRKIFGLQDYEDIYLSFGCIVPGTGDEITLEGWESFDAAVHCAAICAGARKANASKETTSANQRSPLNFAFYPNSPMQLPASCPPSARERLMAIIRQKVRLIWRETWKSLRTGGPSLPEQSRGLHLDVRFRGGPQFATSRDELYNLM</sequence>
<accession>I0ZB25</accession>
<keyword evidence="2" id="KW-1185">Reference proteome</keyword>
<reference evidence="1 2" key="1">
    <citation type="journal article" date="2012" name="Genome Biol.">
        <title>The genome of the polar eukaryotic microalga coccomyxa subellipsoidea reveals traits of cold adaptation.</title>
        <authorList>
            <person name="Blanc G."/>
            <person name="Agarkova I."/>
            <person name="Grimwood J."/>
            <person name="Kuo A."/>
            <person name="Brueggeman A."/>
            <person name="Dunigan D."/>
            <person name="Gurnon J."/>
            <person name="Ladunga I."/>
            <person name="Lindquist E."/>
            <person name="Lucas S."/>
            <person name="Pangilinan J."/>
            <person name="Proschold T."/>
            <person name="Salamov A."/>
            <person name="Schmutz J."/>
            <person name="Weeks D."/>
            <person name="Yamada T."/>
            <person name="Claverie J.M."/>
            <person name="Grigoriev I."/>
            <person name="Van Etten J."/>
            <person name="Lomsadze A."/>
            <person name="Borodovsky M."/>
        </authorList>
    </citation>
    <scope>NUCLEOTIDE SEQUENCE [LARGE SCALE GENOMIC DNA]</scope>
    <source>
        <strain evidence="1 2">C-169</strain>
    </source>
</reference>
<dbReference type="EMBL" id="AGSI01000001">
    <property type="protein sequence ID" value="EIE27844.1"/>
    <property type="molecule type" value="Genomic_DNA"/>
</dbReference>
<gene>
    <name evidence="1" type="ORF">COCSUDRAFT_83464</name>
</gene>
<protein>
    <submittedName>
        <fullName evidence="1">Uncharacterized protein</fullName>
    </submittedName>
</protein>
<dbReference type="GeneID" id="17045767"/>
<comment type="caution">
    <text evidence="1">The sequence shown here is derived from an EMBL/GenBank/DDBJ whole genome shotgun (WGS) entry which is preliminary data.</text>
</comment>
<evidence type="ECO:0000313" key="1">
    <source>
        <dbReference type="EMBL" id="EIE27844.1"/>
    </source>
</evidence>